<accession>A0ABQ9E6M7</accession>
<feature type="non-terminal residue" evidence="3">
    <location>
        <position position="1"/>
    </location>
</feature>
<evidence type="ECO:0000256" key="1">
    <source>
        <dbReference type="ARBA" id="ARBA00022688"/>
    </source>
</evidence>
<dbReference type="PANTHER" id="PTHR12922">
    <property type="entry name" value="UBIQUINONE BIOSYNTHESIS PROTEIN"/>
    <property type="match status" value="1"/>
</dbReference>
<organism evidence="3 4">
    <name type="scientific">Tegillarca granosa</name>
    <name type="common">Malaysian cockle</name>
    <name type="synonym">Anadara granosa</name>
    <dbReference type="NCBI Taxonomy" id="220873"/>
    <lineage>
        <taxon>Eukaryota</taxon>
        <taxon>Metazoa</taxon>
        <taxon>Spiralia</taxon>
        <taxon>Lophotrochozoa</taxon>
        <taxon>Mollusca</taxon>
        <taxon>Bivalvia</taxon>
        <taxon>Autobranchia</taxon>
        <taxon>Pteriomorphia</taxon>
        <taxon>Arcoida</taxon>
        <taxon>Arcoidea</taxon>
        <taxon>Arcidae</taxon>
        <taxon>Tegillarca</taxon>
    </lineage>
</organism>
<name>A0ABQ9E6M7_TEGGR</name>
<proteinExistence type="predicted"/>
<dbReference type="InterPro" id="IPR007715">
    <property type="entry name" value="Coq4"/>
</dbReference>
<dbReference type="PANTHER" id="PTHR12922:SF7">
    <property type="entry name" value="UBIQUINONE BIOSYNTHESIS PROTEIN COQ4 HOMOLOG, MITOCHONDRIAL"/>
    <property type="match status" value="1"/>
</dbReference>
<feature type="region of interest" description="Disordered" evidence="2">
    <location>
        <begin position="1"/>
        <end position="21"/>
    </location>
</feature>
<comment type="caution">
    <text evidence="3">The sequence shown here is derived from an EMBL/GenBank/DDBJ whole genome shotgun (WGS) entry which is preliminary data.</text>
</comment>
<gene>
    <name evidence="3" type="ORF">KUTeg_022518</name>
</gene>
<feature type="compositionally biased region" description="Basic and acidic residues" evidence="2">
    <location>
        <begin position="1"/>
        <end position="12"/>
    </location>
</feature>
<dbReference type="Proteomes" id="UP001217089">
    <property type="component" value="Unassembled WGS sequence"/>
</dbReference>
<evidence type="ECO:0000256" key="2">
    <source>
        <dbReference type="SAM" id="MobiDB-lite"/>
    </source>
</evidence>
<protein>
    <submittedName>
        <fullName evidence="3">Uncharacterized protein</fullName>
    </submittedName>
</protein>
<keyword evidence="1" id="KW-0831">Ubiquinone biosynthesis</keyword>
<evidence type="ECO:0000313" key="4">
    <source>
        <dbReference type="Proteomes" id="UP001217089"/>
    </source>
</evidence>
<dbReference type="Pfam" id="PF05019">
    <property type="entry name" value="Coq4"/>
    <property type="match status" value="1"/>
</dbReference>
<keyword evidence="4" id="KW-1185">Reference proteome</keyword>
<dbReference type="EMBL" id="JARBDR010000919">
    <property type="protein sequence ID" value="KAJ8300999.1"/>
    <property type="molecule type" value="Genomic_DNA"/>
</dbReference>
<reference evidence="3 4" key="1">
    <citation type="submission" date="2022-12" db="EMBL/GenBank/DDBJ databases">
        <title>Chromosome-level genome of Tegillarca granosa.</title>
        <authorList>
            <person name="Kim J."/>
        </authorList>
    </citation>
    <scope>NUCLEOTIDE SEQUENCE [LARGE SCALE GENOMIC DNA]</scope>
    <source>
        <strain evidence="3">Teg-2019</strain>
        <tissue evidence="3">Adductor muscle</tissue>
    </source>
</reference>
<sequence length="122" mass="13741">KGQESISEEDHQQTTTSQYDHLYPGHIQTSLLQKTLLSVGSAAMAIFDPSRDDMIATLGETTGYYALKNIQKKMLQDPVGRQILEEQPVINTDTVSIDYLGSLPDDTFGKNYWYFLNKHTSP</sequence>
<evidence type="ECO:0000313" key="3">
    <source>
        <dbReference type="EMBL" id="KAJ8300999.1"/>
    </source>
</evidence>